<dbReference type="OMA" id="CEADNHA"/>
<dbReference type="SUPFAM" id="SSF48371">
    <property type="entry name" value="ARM repeat"/>
    <property type="match status" value="1"/>
</dbReference>
<evidence type="ECO:0000313" key="1">
    <source>
        <dbReference type="EMBL" id="KAA8490419.1"/>
    </source>
</evidence>
<dbReference type="Proteomes" id="UP000324585">
    <property type="component" value="Unassembled WGS sequence"/>
</dbReference>
<name>A0A5J4YFY6_PORPP</name>
<gene>
    <name evidence="1" type="ORF">FVE85_1208</name>
</gene>
<sequence length="788" mass="86199">MADIRLQAVHSVPASGPRGAGASDGGALDMADLLAGLGDEKQLMRERALLALRKWLGSSGANEDLGTVVDALLGALEKEAGAGHAEEQMWQLRCGLLLALRDVVLYLETHRVDPANGKDVSAVLKPQDEERMVQQAMIGVGRAELRERQAGAQLLGAMAKLRGAIVWRQTGDALLGSVEASFELDEKQRSQESAELVKRTANDSALQKSGTQLLHDTEGWRNLETSLSAVRCIFEACGAQIFMMASSESPASGDNVHARLLPLVLRAREHTNRFVRETALFVLTALVVGASECDQAKKDAQDTSLLALAERVAESIARGLDDNWSQVRFAGCVCAREFMSRLDPSHREAFYPLLLARMCLNRHYVAEGVRLYSQTSWKLVMGSQGRQTLTEYIANVVAYYTTQCDADNHAVREAACQAFSELATKLPDEAAVIPFIPSMLGALVNCFKDESWPVRDCACTASAQIVSRFGALSENGGAEACASFLPELHSLWVAHLADNIPTVRANSARALAELAAVFDGDHALCGAKRAVAECRALLPRVHEQPRDSKRYAAAQDTQFGASHKLARDNDPQLHENQTMYSCCSPAPKLKRGGGCMDHGFARHKQPWEETDGALRLFGALHRVQNKNIHPCAELLGDFVQLAAQMNTEFAHAPYLIEALWLSLIEALPAISKEQLEPFVAALLPPLHAAEKSGKRSRTLDLNTVENPTGPDPQVQLLHYKQTPLFREAFFMIPSISMLNAEASMSKLWSFSYKTVLPLCKVKYFMQVAASCSCRRRRRGAYSTASPRA</sequence>
<proteinExistence type="predicted"/>
<protein>
    <submittedName>
        <fullName evidence="1">Uncharacterized protein</fullName>
    </submittedName>
</protein>
<dbReference type="OrthoDB" id="414039at2759"/>
<organism evidence="1 2">
    <name type="scientific">Porphyridium purpureum</name>
    <name type="common">Red alga</name>
    <name type="synonym">Porphyridium cruentum</name>
    <dbReference type="NCBI Taxonomy" id="35688"/>
    <lineage>
        <taxon>Eukaryota</taxon>
        <taxon>Rhodophyta</taxon>
        <taxon>Bangiophyceae</taxon>
        <taxon>Porphyridiales</taxon>
        <taxon>Porphyridiaceae</taxon>
        <taxon>Porphyridium</taxon>
    </lineage>
</organism>
<reference evidence="2" key="1">
    <citation type="journal article" date="2019" name="Nat. Commun.">
        <title>Expansion of phycobilisome linker gene families in mesophilic red algae.</title>
        <authorList>
            <person name="Lee J."/>
            <person name="Kim D."/>
            <person name="Bhattacharya D."/>
            <person name="Yoon H.S."/>
        </authorList>
    </citation>
    <scope>NUCLEOTIDE SEQUENCE [LARGE SCALE GENOMIC DNA]</scope>
    <source>
        <strain evidence="2">CCMP 1328</strain>
    </source>
</reference>
<comment type="caution">
    <text evidence="1">The sequence shown here is derived from an EMBL/GenBank/DDBJ whole genome shotgun (WGS) entry which is preliminary data.</text>
</comment>
<evidence type="ECO:0000313" key="2">
    <source>
        <dbReference type="Proteomes" id="UP000324585"/>
    </source>
</evidence>
<dbReference type="AlphaFoldDB" id="A0A5J4YFY6"/>
<dbReference type="InterPro" id="IPR016024">
    <property type="entry name" value="ARM-type_fold"/>
</dbReference>
<keyword evidence="2" id="KW-1185">Reference proteome</keyword>
<dbReference type="InterPro" id="IPR011989">
    <property type="entry name" value="ARM-like"/>
</dbReference>
<accession>A0A5J4YFY6</accession>
<dbReference type="EMBL" id="VRMN01000028">
    <property type="protein sequence ID" value="KAA8490419.1"/>
    <property type="molecule type" value="Genomic_DNA"/>
</dbReference>
<dbReference type="Gene3D" id="1.25.10.10">
    <property type="entry name" value="Leucine-rich Repeat Variant"/>
    <property type="match status" value="1"/>
</dbReference>